<dbReference type="EMBL" id="ML734634">
    <property type="protein sequence ID" value="KAB8243957.1"/>
    <property type="molecule type" value="Genomic_DNA"/>
</dbReference>
<gene>
    <name evidence="2" type="ORF">BDV35DRAFT_382695</name>
</gene>
<organism evidence="2">
    <name type="scientific">Aspergillus flavus</name>
    <dbReference type="NCBI Taxonomy" id="5059"/>
    <lineage>
        <taxon>Eukaryota</taxon>
        <taxon>Fungi</taxon>
        <taxon>Dikarya</taxon>
        <taxon>Ascomycota</taxon>
        <taxon>Pezizomycotina</taxon>
        <taxon>Eurotiomycetes</taxon>
        <taxon>Eurotiomycetidae</taxon>
        <taxon>Eurotiales</taxon>
        <taxon>Aspergillaceae</taxon>
        <taxon>Aspergillus</taxon>
        <taxon>Aspergillus subgen. Circumdati</taxon>
    </lineage>
</organism>
<dbReference type="AlphaFoldDB" id="A0A5N6GQ66"/>
<name>A0A5N6GQ66_ASPFL</name>
<sequence length="154" mass="16624">MASIIPPASVKHPLKIQVGLAPEASRIAPEIGVPTSNAMLKIVKHIPMRVPIAPTCGERQTKTGPVNETKDPEKHPYRTQNTNKAPWECTAIAAIQGIMCGPGYDIWIIPSSIPQPLVVDISNNFPRVGSAQQEKEPHAVPHTETLVSGLHLVL</sequence>
<feature type="region of interest" description="Disordered" evidence="1">
    <location>
        <begin position="55"/>
        <end position="81"/>
    </location>
</feature>
<accession>A0A5N6GQ66</accession>
<evidence type="ECO:0000256" key="1">
    <source>
        <dbReference type="SAM" id="MobiDB-lite"/>
    </source>
</evidence>
<proteinExistence type="predicted"/>
<dbReference type="Proteomes" id="UP000325434">
    <property type="component" value="Unassembled WGS sequence"/>
</dbReference>
<evidence type="ECO:0000313" key="2">
    <source>
        <dbReference type="EMBL" id="KAB8243957.1"/>
    </source>
</evidence>
<protein>
    <submittedName>
        <fullName evidence="2">Uncharacterized protein</fullName>
    </submittedName>
</protein>
<reference evidence="2" key="1">
    <citation type="submission" date="2019-04" db="EMBL/GenBank/DDBJ databases">
        <title>Friends and foes A comparative genomics study of 23 Aspergillus species from section Flavi.</title>
        <authorList>
            <consortium name="DOE Joint Genome Institute"/>
            <person name="Kjaerbolling I."/>
            <person name="Vesth T."/>
            <person name="Frisvad J.C."/>
            <person name="Nybo J.L."/>
            <person name="Theobald S."/>
            <person name="Kildgaard S."/>
            <person name="Isbrandt T."/>
            <person name="Kuo A."/>
            <person name="Sato A."/>
            <person name="Lyhne E.K."/>
            <person name="Kogle M.E."/>
            <person name="Wiebenga A."/>
            <person name="Kun R.S."/>
            <person name="Lubbers R.J."/>
            <person name="Makela M.R."/>
            <person name="Barry K."/>
            <person name="Chovatia M."/>
            <person name="Clum A."/>
            <person name="Daum C."/>
            <person name="Haridas S."/>
            <person name="He G."/>
            <person name="LaButti K."/>
            <person name="Lipzen A."/>
            <person name="Mondo S."/>
            <person name="Riley R."/>
            <person name="Salamov A."/>
            <person name="Simmons B.A."/>
            <person name="Magnuson J.K."/>
            <person name="Henrissat B."/>
            <person name="Mortensen U.H."/>
            <person name="Larsen T.O."/>
            <person name="Devries R.P."/>
            <person name="Grigoriev I.V."/>
            <person name="Machida M."/>
            <person name="Baker S.E."/>
            <person name="Andersen M.R."/>
        </authorList>
    </citation>
    <scope>NUCLEOTIDE SEQUENCE [LARGE SCALE GENOMIC DNA]</scope>
    <source>
        <strain evidence="2">CBS 121.62</strain>
    </source>
</reference>